<dbReference type="EMBL" id="KN817647">
    <property type="protein sequence ID" value="KJA15359.1"/>
    <property type="molecule type" value="Genomic_DNA"/>
</dbReference>
<keyword evidence="3" id="KW-1185">Reference proteome</keyword>
<evidence type="ECO:0008006" key="4">
    <source>
        <dbReference type="Google" id="ProtNLM"/>
    </source>
</evidence>
<dbReference type="STRING" id="945553.A0A0D2N8D9"/>
<evidence type="ECO:0000256" key="1">
    <source>
        <dbReference type="SAM" id="SignalP"/>
    </source>
</evidence>
<proteinExistence type="predicted"/>
<feature type="chain" id="PRO_5012881500" description="IS4 family transposase" evidence="1">
    <location>
        <begin position="16"/>
        <end position="65"/>
    </location>
</feature>
<gene>
    <name evidence="2" type="ORF">HYPSUDRAFT_100169</name>
</gene>
<sequence>LKLLHLLALIGKVSAYDMYRSIERLTNNTGVQMPRSRYKPTMRCLNQWRNLKALKRGGRGHDEAG</sequence>
<evidence type="ECO:0000313" key="2">
    <source>
        <dbReference type="EMBL" id="KJA15359.1"/>
    </source>
</evidence>
<protein>
    <recommendedName>
        <fullName evidence="4">IS4 family transposase</fullName>
    </recommendedName>
</protein>
<accession>A0A0D2N8D9</accession>
<feature type="non-terminal residue" evidence="2">
    <location>
        <position position="1"/>
    </location>
</feature>
<reference evidence="3" key="1">
    <citation type="submission" date="2014-04" db="EMBL/GenBank/DDBJ databases">
        <title>Evolutionary Origins and Diversification of the Mycorrhizal Mutualists.</title>
        <authorList>
            <consortium name="DOE Joint Genome Institute"/>
            <consortium name="Mycorrhizal Genomics Consortium"/>
            <person name="Kohler A."/>
            <person name="Kuo A."/>
            <person name="Nagy L.G."/>
            <person name="Floudas D."/>
            <person name="Copeland A."/>
            <person name="Barry K.W."/>
            <person name="Cichocki N."/>
            <person name="Veneault-Fourrey C."/>
            <person name="LaButti K."/>
            <person name="Lindquist E.A."/>
            <person name="Lipzen A."/>
            <person name="Lundell T."/>
            <person name="Morin E."/>
            <person name="Murat C."/>
            <person name="Riley R."/>
            <person name="Ohm R."/>
            <person name="Sun H."/>
            <person name="Tunlid A."/>
            <person name="Henrissat B."/>
            <person name="Grigoriev I.V."/>
            <person name="Hibbett D.S."/>
            <person name="Martin F."/>
        </authorList>
    </citation>
    <scope>NUCLEOTIDE SEQUENCE [LARGE SCALE GENOMIC DNA]</scope>
    <source>
        <strain evidence="3">FD-334 SS-4</strain>
    </source>
</reference>
<feature type="signal peptide" evidence="1">
    <location>
        <begin position="1"/>
        <end position="15"/>
    </location>
</feature>
<dbReference type="OrthoDB" id="3257613at2759"/>
<organism evidence="2 3">
    <name type="scientific">Hypholoma sublateritium (strain FD-334 SS-4)</name>
    <dbReference type="NCBI Taxonomy" id="945553"/>
    <lineage>
        <taxon>Eukaryota</taxon>
        <taxon>Fungi</taxon>
        <taxon>Dikarya</taxon>
        <taxon>Basidiomycota</taxon>
        <taxon>Agaricomycotina</taxon>
        <taxon>Agaricomycetes</taxon>
        <taxon>Agaricomycetidae</taxon>
        <taxon>Agaricales</taxon>
        <taxon>Agaricineae</taxon>
        <taxon>Strophariaceae</taxon>
        <taxon>Hypholoma</taxon>
    </lineage>
</organism>
<dbReference type="Proteomes" id="UP000054270">
    <property type="component" value="Unassembled WGS sequence"/>
</dbReference>
<name>A0A0D2N8D9_HYPSF</name>
<dbReference type="AlphaFoldDB" id="A0A0D2N8D9"/>
<feature type="non-terminal residue" evidence="2">
    <location>
        <position position="65"/>
    </location>
</feature>
<evidence type="ECO:0000313" key="3">
    <source>
        <dbReference type="Proteomes" id="UP000054270"/>
    </source>
</evidence>
<keyword evidence="1" id="KW-0732">Signal</keyword>